<dbReference type="InterPro" id="IPR017439">
    <property type="entry name" value="Amidohydrolase"/>
</dbReference>
<feature type="binding site" evidence="1">
    <location>
        <position position="123"/>
    </location>
    <ligand>
        <name>Mn(2+)</name>
        <dbReference type="ChEBI" id="CHEBI:29035"/>
        <label>2</label>
    </ligand>
</feature>
<evidence type="ECO:0000256" key="1">
    <source>
        <dbReference type="PIRSR" id="PIRSR005962-1"/>
    </source>
</evidence>
<keyword evidence="3" id="KW-0378">Hydrolase</keyword>
<dbReference type="NCBIfam" id="TIGR01891">
    <property type="entry name" value="amidohydrolases"/>
    <property type="match status" value="1"/>
</dbReference>
<feature type="binding site" evidence="1">
    <location>
        <position position="159"/>
    </location>
    <ligand>
        <name>Mn(2+)</name>
        <dbReference type="ChEBI" id="CHEBI:29035"/>
        <label>2</label>
    </ligand>
</feature>
<dbReference type="GO" id="GO:0016787">
    <property type="term" value="F:hydrolase activity"/>
    <property type="evidence" value="ECO:0007669"/>
    <property type="project" value="UniProtKB-KW"/>
</dbReference>
<name>A0A1X0J628_MYCRH</name>
<reference evidence="3 4" key="1">
    <citation type="submission" date="2016-12" db="EMBL/GenBank/DDBJ databases">
        <title>The new phylogeny of genus Mycobacterium.</title>
        <authorList>
            <person name="Tortoli E."/>
            <person name="Trovato A."/>
            <person name="Cirillo D.M."/>
        </authorList>
    </citation>
    <scope>NUCLEOTIDE SEQUENCE [LARGE SCALE GENOMIC DNA]</scope>
    <source>
        <strain evidence="3 4">DSM 44223</strain>
    </source>
</reference>
<dbReference type="Pfam" id="PF01546">
    <property type="entry name" value="Peptidase_M20"/>
    <property type="match status" value="1"/>
</dbReference>
<sequence length="427" mass="45387">MAEISITDSTAGRDGAILTALPDIREWQEDLYRDLHQHPELSHQEHRTAGLVAEKLRESGIEVLEGIGGTGVIGIIRAGEGPVVLLRADMDALPVAEATGLAYASTERTIDASGDEVPVMHACGHDIHVVCLLGAATLLAQATHHWHGTVVALFQPAEEVGDGAGGMVDDGLREAIPAVDVALAQHVLPVPAGVVGTRRGPVLSAADSMRITVFGRGAHGSMPQAAVDPVVLAAMIVIRLQTIVSREVAPTDTVVLTIGSIRAGTKSNVIGDHAVLELNLRTYDESVRTAVLTAIRRIVVAECQASDSPREPEFELYDSFPLTVNDDEVTDRVHDAFARHFGTRLHAMPQGSASEDFSDIPTALGVPYTYWGIGGIDEQQYRRAAENGRVSQDIPVNHSPTFAPVIQPTLDTGTEALVVAALAWLNS</sequence>
<gene>
    <name evidence="3" type="ORF">BST42_01915</name>
</gene>
<comment type="caution">
    <text evidence="3">The sequence shown here is derived from an EMBL/GenBank/DDBJ whole genome shotgun (WGS) entry which is preliminary data.</text>
</comment>
<feature type="binding site" evidence="1">
    <location>
        <position position="186"/>
    </location>
    <ligand>
        <name>Mn(2+)</name>
        <dbReference type="ChEBI" id="CHEBI:29035"/>
        <label>2</label>
    </ligand>
</feature>
<evidence type="ECO:0000313" key="4">
    <source>
        <dbReference type="Proteomes" id="UP000192534"/>
    </source>
</evidence>
<keyword evidence="4" id="KW-1185">Reference proteome</keyword>
<proteinExistence type="predicted"/>
<dbReference type="InterPro" id="IPR002933">
    <property type="entry name" value="Peptidase_M20"/>
</dbReference>
<dbReference type="SUPFAM" id="SSF55031">
    <property type="entry name" value="Bacterial exopeptidase dimerisation domain"/>
    <property type="match status" value="1"/>
</dbReference>
<dbReference type="Gene3D" id="3.40.630.10">
    <property type="entry name" value="Zn peptidases"/>
    <property type="match status" value="1"/>
</dbReference>
<dbReference type="PANTHER" id="PTHR11014:SF63">
    <property type="entry name" value="METALLOPEPTIDASE, PUTATIVE (AFU_ORTHOLOGUE AFUA_6G09600)-RELATED"/>
    <property type="match status" value="1"/>
</dbReference>
<dbReference type="PANTHER" id="PTHR11014">
    <property type="entry name" value="PEPTIDASE M20 FAMILY MEMBER"/>
    <property type="match status" value="1"/>
</dbReference>
<organism evidence="3 4">
    <name type="scientific">Mycolicibacterium rhodesiae</name>
    <name type="common">Mycobacterium rhodesiae</name>
    <dbReference type="NCBI Taxonomy" id="36814"/>
    <lineage>
        <taxon>Bacteria</taxon>
        <taxon>Bacillati</taxon>
        <taxon>Actinomycetota</taxon>
        <taxon>Actinomycetes</taxon>
        <taxon>Mycobacteriales</taxon>
        <taxon>Mycobacteriaceae</taxon>
        <taxon>Mycolicibacterium</taxon>
    </lineage>
</organism>
<comment type="cofactor">
    <cofactor evidence="1">
        <name>Mn(2+)</name>
        <dbReference type="ChEBI" id="CHEBI:29035"/>
    </cofactor>
    <text evidence="1">The Mn(2+) ion enhances activity.</text>
</comment>
<dbReference type="Proteomes" id="UP000192534">
    <property type="component" value="Unassembled WGS sequence"/>
</dbReference>
<keyword evidence="1" id="KW-0479">Metal-binding</keyword>
<feature type="domain" description="Peptidase M20 dimerisation" evidence="2">
    <location>
        <begin position="207"/>
        <end position="302"/>
    </location>
</feature>
<dbReference type="AlphaFoldDB" id="A0A1X0J628"/>
<dbReference type="SUPFAM" id="SSF53187">
    <property type="entry name" value="Zn-dependent exopeptidases"/>
    <property type="match status" value="1"/>
</dbReference>
<dbReference type="EMBL" id="MVIH01000001">
    <property type="protein sequence ID" value="ORB57583.1"/>
    <property type="molecule type" value="Genomic_DNA"/>
</dbReference>
<dbReference type="OrthoDB" id="9777385at2"/>
<dbReference type="Pfam" id="PF07687">
    <property type="entry name" value="M20_dimer"/>
    <property type="match status" value="1"/>
</dbReference>
<keyword evidence="1" id="KW-0464">Manganese</keyword>
<evidence type="ECO:0000259" key="2">
    <source>
        <dbReference type="Pfam" id="PF07687"/>
    </source>
</evidence>
<dbReference type="InterPro" id="IPR011650">
    <property type="entry name" value="Peptidase_M20_dimer"/>
</dbReference>
<evidence type="ECO:0000313" key="3">
    <source>
        <dbReference type="EMBL" id="ORB57583.1"/>
    </source>
</evidence>
<protein>
    <submittedName>
        <fullName evidence="3">Amidohydrolase</fullName>
    </submittedName>
</protein>
<dbReference type="GO" id="GO:0046872">
    <property type="term" value="F:metal ion binding"/>
    <property type="evidence" value="ECO:0007669"/>
    <property type="project" value="UniProtKB-KW"/>
</dbReference>
<feature type="binding site" evidence="1">
    <location>
        <position position="125"/>
    </location>
    <ligand>
        <name>Mn(2+)</name>
        <dbReference type="ChEBI" id="CHEBI:29035"/>
        <label>2</label>
    </ligand>
</feature>
<dbReference type="PIRSF" id="PIRSF005962">
    <property type="entry name" value="Pept_M20D_amidohydro"/>
    <property type="match status" value="1"/>
</dbReference>
<accession>A0A1X0J628</accession>
<dbReference type="Gene3D" id="3.30.70.360">
    <property type="match status" value="1"/>
</dbReference>
<dbReference type="InterPro" id="IPR036264">
    <property type="entry name" value="Bact_exopeptidase_dim_dom"/>
</dbReference>
<dbReference type="RefSeq" id="WP_083117237.1">
    <property type="nucleotide sequence ID" value="NZ_JACKUO010000025.1"/>
</dbReference>